<dbReference type="SUPFAM" id="SSF54292">
    <property type="entry name" value="2Fe-2S ferredoxin-like"/>
    <property type="match status" value="1"/>
</dbReference>
<dbReference type="Proteomes" id="UP000325606">
    <property type="component" value="Chromosome"/>
</dbReference>
<dbReference type="CDD" id="cd00207">
    <property type="entry name" value="fer2"/>
    <property type="match status" value="1"/>
</dbReference>
<dbReference type="EMBL" id="CP044222">
    <property type="protein sequence ID" value="QEW08394.1"/>
    <property type="molecule type" value="Genomic_DNA"/>
</dbReference>
<evidence type="ECO:0000259" key="10">
    <source>
        <dbReference type="PROSITE" id="PS51384"/>
    </source>
</evidence>
<evidence type="ECO:0000256" key="5">
    <source>
        <dbReference type="ARBA" id="ARBA00022723"/>
    </source>
</evidence>
<feature type="domain" description="FAD-binding FR-type" evidence="10">
    <location>
        <begin position="3"/>
        <end position="115"/>
    </location>
</feature>
<dbReference type="CDD" id="cd06185">
    <property type="entry name" value="PDR_like"/>
    <property type="match status" value="1"/>
</dbReference>
<organism evidence="11 12">
    <name type="scientific">Nitrincola iocasae</name>
    <dbReference type="NCBI Taxonomy" id="2614693"/>
    <lineage>
        <taxon>Bacteria</taxon>
        <taxon>Pseudomonadati</taxon>
        <taxon>Pseudomonadota</taxon>
        <taxon>Gammaproteobacteria</taxon>
        <taxon>Oceanospirillales</taxon>
        <taxon>Oceanospirillaceae</taxon>
        <taxon>Nitrincola</taxon>
    </lineage>
</organism>
<dbReference type="PROSITE" id="PS51085">
    <property type="entry name" value="2FE2S_FER_2"/>
    <property type="match status" value="1"/>
</dbReference>
<dbReference type="InterPro" id="IPR036010">
    <property type="entry name" value="2Fe-2S_ferredoxin-like_sf"/>
</dbReference>
<protein>
    <submittedName>
        <fullName evidence="11">Oxidoreductase</fullName>
    </submittedName>
</protein>
<dbReference type="Gene3D" id="3.10.20.30">
    <property type="match status" value="1"/>
</dbReference>
<dbReference type="InterPro" id="IPR012675">
    <property type="entry name" value="Beta-grasp_dom_sf"/>
</dbReference>
<dbReference type="AlphaFoldDB" id="A0A5J6LII3"/>
<keyword evidence="5" id="KW-0479">Metal-binding</keyword>
<dbReference type="RefSeq" id="WP_151058765.1">
    <property type="nucleotide sequence ID" value="NZ_CP044222.1"/>
</dbReference>
<evidence type="ECO:0000256" key="6">
    <source>
        <dbReference type="ARBA" id="ARBA00023002"/>
    </source>
</evidence>
<dbReference type="KEGG" id="nik:F5I99_18945"/>
<dbReference type="Gene3D" id="3.40.50.80">
    <property type="entry name" value="Nucleotide-binding domain of ferredoxin-NADP reductase (FNR) module"/>
    <property type="match status" value="1"/>
</dbReference>
<dbReference type="GO" id="GO:0016491">
    <property type="term" value="F:oxidoreductase activity"/>
    <property type="evidence" value="ECO:0007669"/>
    <property type="project" value="UniProtKB-KW"/>
</dbReference>
<evidence type="ECO:0000259" key="9">
    <source>
        <dbReference type="PROSITE" id="PS51085"/>
    </source>
</evidence>
<dbReference type="PANTHER" id="PTHR30212:SF2">
    <property type="entry name" value="PROTEIN YIIM"/>
    <property type="match status" value="1"/>
</dbReference>
<dbReference type="PROSITE" id="PS00197">
    <property type="entry name" value="2FE2S_FER_1"/>
    <property type="match status" value="1"/>
</dbReference>
<evidence type="ECO:0000256" key="2">
    <source>
        <dbReference type="ARBA" id="ARBA00022630"/>
    </source>
</evidence>
<keyword evidence="7" id="KW-0408">Iron</keyword>
<dbReference type="InterPro" id="IPR017938">
    <property type="entry name" value="Riboflavin_synthase-like_b-brl"/>
</dbReference>
<dbReference type="GO" id="GO:0046872">
    <property type="term" value="F:metal ion binding"/>
    <property type="evidence" value="ECO:0007669"/>
    <property type="project" value="UniProtKB-KW"/>
</dbReference>
<dbReference type="SUPFAM" id="SSF63380">
    <property type="entry name" value="Riboflavin synthase domain-like"/>
    <property type="match status" value="1"/>
</dbReference>
<dbReference type="InterPro" id="IPR052353">
    <property type="entry name" value="Benzoxazolinone_Detox_Enz"/>
</dbReference>
<dbReference type="Pfam" id="PF00111">
    <property type="entry name" value="Fer2"/>
    <property type="match status" value="1"/>
</dbReference>
<dbReference type="GO" id="GO:0051537">
    <property type="term" value="F:2 iron, 2 sulfur cluster binding"/>
    <property type="evidence" value="ECO:0007669"/>
    <property type="project" value="UniProtKB-KW"/>
</dbReference>
<dbReference type="InterPro" id="IPR006058">
    <property type="entry name" value="2Fe2S_fd_BS"/>
</dbReference>
<comment type="cofactor">
    <cofactor evidence="1">
        <name>FMN</name>
        <dbReference type="ChEBI" id="CHEBI:58210"/>
    </cofactor>
</comment>
<evidence type="ECO:0000256" key="3">
    <source>
        <dbReference type="ARBA" id="ARBA00022643"/>
    </source>
</evidence>
<dbReference type="InterPro" id="IPR039261">
    <property type="entry name" value="FNR_nucleotide-bd"/>
</dbReference>
<dbReference type="PROSITE" id="PS51384">
    <property type="entry name" value="FAD_FR"/>
    <property type="match status" value="1"/>
</dbReference>
<evidence type="ECO:0000256" key="1">
    <source>
        <dbReference type="ARBA" id="ARBA00001917"/>
    </source>
</evidence>
<keyword evidence="4" id="KW-0001">2Fe-2S</keyword>
<dbReference type="Gene3D" id="2.40.30.10">
    <property type="entry name" value="Translation factors"/>
    <property type="match status" value="1"/>
</dbReference>
<keyword evidence="2" id="KW-0285">Flavoprotein</keyword>
<dbReference type="InterPro" id="IPR017927">
    <property type="entry name" value="FAD-bd_FR_type"/>
</dbReference>
<gene>
    <name evidence="11" type="ORF">F5I99_18945</name>
</gene>
<accession>A0A5J6LII3</accession>
<keyword evidence="6" id="KW-0560">Oxidoreductase</keyword>
<dbReference type="Pfam" id="PF22290">
    <property type="entry name" value="DmmA-like_N"/>
    <property type="match status" value="1"/>
</dbReference>
<evidence type="ECO:0000256" key="7">
    <source>
        <dbReference type="ARBA" id="ARBA00023004"/>
    </source>
</evidence>
<keyword evidence="12" id="KW-1185">Reference proteome</keyword>
<dbReference type="SUPFAM" id="SSF52343">
    <property type="entry name" value="Ferredoxin reductase-like, C-terminal NADP-linked domain"/>
    <property type="match status" value="1"/>
</dbReference>
<keyword evidence="8" id="KW-0411">Iron-sulfur</keyword>
<dbReference type="InterPro" id="IPR054582">
    <property type="entry name" value="DmmA-like_N"/>
</dbReference>
<feature type="domain" description="2Fe-2S ferredoxin-type" evidence="9">
    <location>
        <begin position="239"/>
        <end position="323"/>
    </location>
</feature>
<dbReference type="PRINTS" id="PR00409">
    <property type="entry name" value="PHDIOXRDTASE"/>
</dbReference>
<evidence type="ECO:0000313" key="11">
    <source>
        <dbReference type="EMBL" id="QEW08394.1"/>
    </source>
</evidence>
<dbReference type="PANTHER" id="PTHR30212">
    <property type="entry name" value="PROTEIN YIIM"/>
    <property type="match status" value="1"/>
</dbReference>
<evidence type="ECO:0000256" key="8">
    <source>
        <dbReference type="ARBA" id="ARBA00023014"/>
    </source>
</evidence>
<proteinExistence type="predicted"/>
<name>A0A5J6LII3_9GAMM</name>
<dbReference type="InterPro" id="IPR001041">
    <property type="entry name" value="2Fe-2S_ferredoxin-type"/>
</dbReference>
<keyword evidence="3" id="KW-0288">FMN</keyword>
<evidence type="ECO:0000256" key="4">
    <source>
        <dbReference type="ARBA" id="ARBA00022714"/>
    </source>
</evidence>
<reference evidence="11 12" key="1">
    <citation type="submission" date="2019-09" db="EMBL/GenBank/DDBJ databases">
        <title>Nitrincola iocasae sp. nov., a bacterium isolated from the sediment collected at a cold seep field in South China Sea.</title>
        <authorList>
            <person name="Zhang H."/>
            <person name="Wang H."/>
            <person name="Li C."/>
        </authorList>
    </citation>
    <scope>NUCLEOTIDE SEQUENCE [LARGE SCALE GENOMIC DNA]</scope>
    <source>
        <strain evidence="11 12">KXZD1103</strain>
    </source>
</reference>
<sequence>MKSSAIQVTVSRIASLTPVIKEFTLTPTGSPTGTPTGTTLPGFSPGSHIQIELPTPTRTLKNAYSLLSDPADLSCYRIAVRLQEGSRGGSRYLHEAVKVGDTLHIAPPANLFAPSSMAQHHILIAGGIGITPFMAYLAEMQRQGISHELHYAYTGGLTHAYVEPLLQAKNGQVTTYDSTRGERLDIEQILSGQPLGAQVYICGPERLLQAVQQTAHALGWSEGRVHWEAFAAPEPGQPFHIYLAKQDKTLAVSADESLLEALEAAQIEHPNLCRGGVCGQCAAPYLSGQVEHRDSYLPSSDQSHLLMPCVSRGACDSTLVLDL</sequence>
<evidence type="ECO:0000313" key="12">
    <source>
        <dbReference type="Proteomes" id="UP000325606"/>
    </source>
</evidence>